<evidence type="ECO:0000313" key="14">
    <source>
        <dbReference type="EMBL" id="KAG5306633.1"/>
    </source>
</evidence>
<evidence type="ECO:0000256" key="2">
    <source>
        <dbReference type="ARBA" id="ARBA00006484"/>
    </source>
</evidence>
<dbReference type="InterPro" id="IPR036291">
    <property type="entry name" value="NAD(P)-bd_dom_sf"/>
</dbReference>
<dbReference type="EMBL" id="JAANHZ010000809">
    <property type="protein sequence ID" value="KAG5306633.1"/>
    <property type="molecule type" value="Genomic_DNA"/>
</dbReference>
<feature type="transmembrane region" description="Helical" evidence="13">
    <location>
        <begin position="133"/>
        <end position="158"/>
    </location>
</feature>
<sequence>MYILKITGAGHGIGKELAIGYASLGATVVCWDINENTNNETMETIKTMGRDSVYAYKCNVADREEVLRVAKKVKEEVGDVTILINNAGIVFVKSFLNQSPDEIIRVIDVNVIAHYWTLKAFLPNMIKKNHGHIVAISSVAGLFIGCYGTVYSPSKFAIKAMMNSLSEELRVLSNGKSLIKFTTIYPFFVCTGFVKTLKIRFPLMTRELLPQEVASSIIDAQRRDYENKSIASYWLSISKVIKFLPNAALECIQDFVDIHVDPEN</sequence>
<evidence type="ECO:0000313" key="15">
    <source>
        <dbReference type="Proteomes" id="UP000667349"/>
    </source>
</evidence>
<dbReference type="Proteomes" id="UP000667349">
    <property type="component" value="Unassembled WGS sequence"/>
</dbReference>
<accession>A0A836JBT7</accession>
<evidence type="ECO:0000256" key="13">
    <source>
        <dbReference type="SAM" id="Phobius"/>
    </source>
</evidence>
<keyword evidence="6" id="KW-0560">Oxidoreductase</keyword>
<dbReference type="PANTHER" id="PTHR24322:SF736">
    <property type="entry name" value="RETINOL DEHYDROGENASE 10"/>
    <property type="match status" value="1"/>
</dbReference>
<comment type="subcellular location">
    <subcellularLocation>
        <location evidence="1">Membrane</location>
        <topology evidence="1">Multi-pass membrane protein</topology>
    </subcellularLocation>
</comment>
<dbReference type="GO" id="GO:0005811">
    <property type="term" value="C:lipid droplet"/>
    <property type="evidence" value="ECO:0007669"/>
    <property type="project" value="TreeGrafter"/>
</dbReference>
<evidence type="ECO:0000256" key="1">
    <source>
        <dbReference type="ARBA" id="ARBA00004141"/>
    </source>
</evidence>
<keyword evidence="7" id="KW-0443">Lipid metabolism</keyword>
<evidence type="ECO:0000256" key="7">
    <source>
        <dbReference type="ARBA" id="ARBA00023098"/>
    </source>
</evidence>
<dbReference type="Pfam" id="PF00106">
    <property type="entry name" value="adh_short"/>
    <property type="match status" value="1"/>
</dbReference>
<dbReference type="PANTHER" id="PTHR24322">
    <property type="entry name" value="PKSB"/>
    <property type="match status" value="1"/>
</dbReference>
<protein>
    <recommendedName>
        <fullName evidence="10">Short-chain dehydrogenase/reductase 3</fullName>
    </recommendedName>
    <alternativeName>
        <fullName evidence="11">Retinal short-chain dehydrogenase/reductase 1</fullName>
    </alternativeName>
</protein>
<evidence type="ECO:0000256" key="5">
    <source>
        <dbReference type="ARBA" id="ARBA00022989"/>
    </source>
</evidence>
<keyword evidence="4" id="KW-0521">NADP</keyword>
<organism evidence="14 15">
    <name type="scientific">Acromyrmex insinuator</name>
    <dbReference type="NCBI Taxonomy" id="230686"/>
    <lineage>
        <taxon>Eukaryota</taxon>
        <taxon>Metazoa</taxon>
        <taxon>Ecdysozoa</taxon>
        <taxon>Arthropoda</taxon>
        <taxon>Hexapoda</taxon>
        <taxon>Insecta</taxon>
        <taxon>Pterygota</taxon>
        <taxon>Neoptera</taxon>
        <taxon>Endopterygota</taxon>
        <taxon>Hymenoptera</taxon>
        <taxon>Apocrita</taxon>
        <taxon>Aculeata</taxon>
        <taxon>Formicoidea</taxon>
        <taxon>Formicidae</taxon>
        <taxon>Myrmicinae</taxon>
        <taxon>Acromyrmex</taxon>
    </lineage>
</organism>
<evidence type="ECO:0000256" key="12">
    <source>
        <dbReference type="RuleBase" id="RU000363"/>
    </source>
</evidence>
<feature type="non-terminal residue" evidence="14">
    <location>
        <position position="1"/>
    </location>
</feature>
<dbReference type="FunFam" id="3.40.50.720:FF:000131">
    <property type="entry name" value="Short-chain dehydrogenase/reductase 3"/>
    <property type="match status" value="1"/>
</dbReference>
<evidence type="ECO:0000256" key="4">
    <source>
        <dbReference type="ARBA" id="ARBA00022857"/>
    </source>
</evidence>
<dbReference type="CDD" id="cd05339">
    <property type="entry name" value="17beta-HSDXI-like_SDR_c"/>
    <property type="match status" value="1"/>
</dbReference>
<dbReference type="AlphaFoldDB" id="A0A836JBT7"/>
<keyword evidence="15" id="KW-1185">Reference proteome</keyword>
<evidence type="ECO:0000256" key="3">
    <source>
        <dbReference type="ARBA" id="ARBA00022692"/>
    </source>
</evidence>
<evidence type="ECO:0000256" key="8">
    <source>
        <dbReference type="ARBA" id="ARBA00023136"/>
    </source>
</evidence>
<evidence type="ECO:0000256" key="9">
    <source>
        <dbReference type="ARBA" id="ARBA00059620"/>
    </source>
</evidence>
<evidence type="ECO:0000256" key="10">
    <source>
        <dbReference type="ARBA" id="ARBA00068717"/>
    </source>
</evidence>
<proteinExistence type="inferred from homology"/>
<dbReference type="GO" id="GO:0016020">
    <property type="term" value="C:membrane"/>
    <property type="evidence" value="ECO:0007669"/>
    <property type="project" value="UniProtKB-SubCell"/>
</dbReference>
<dbReference type="GO" id="GO:0052650">
    <property type="term" value="F:all-trans-retinol dehydrogenase (NADP+) activity"/>
    <property type="evidence" value="ECO:0007669"/>
    <property type="project" value="UniProtKB-ARBA"/>
</dbReference>
<evidence type="ECO:0000256" key="6">
    <source>
        <dbReference type="ARBA" id="ARBA00023002"/>
    </source>
</evidence>
<comment type="function">
    <text evidence="9">Catalyzes the reduction of all-trans-retinal to all-trans-retinol in the presence of NADPH.</text>
</comment>
<keyword evidence="8 13" id="KW-0472">Membrane</keyword>
<dbReference type="PRINTS" id="PR00080">
    <property type="entry name" value="SDRFAMILY"/>
</dbReference>
<comment type="caution">
    <text evidence="14">The sequence shown here is derived from an EMBL/GenBank/DDBJ whole genome shotgun (WGS) entry which is preliminary data.</text>
</comment>
<gene>
    <name evidence="14" type="primary">Sdr16c6_4</name>
    <name evidence="14" type="ORF">G6Z75_0010764</name>
</gene>
<reference evidence="14" key="1">
    <citation type="submission" date="2020-02" db="EMBL/GenBank/DDBJ databases">
        <title>Relaxed selection underlies rapid genomic changes in the transitions from sociality to social parasitism in ants.</title>
        <authorList>
            <person name="Bi X."/>
        </authorList>
    </citation>
    <scope>NUCLEOTIDE SEQUENCE</scope>
    <source>
        <strain evidence="14">BGI-DK2013a</strain>
        <tissue evidence="14">Whole body</tissue>
    </source>
</reference>
<name>A0A836JBT7_9HYME</name>
<evidence type="ECO:0000256" key="11">
    <source>
        <dbReference type="ARBA" id="ARBA00082544"/>
    </source>
</evidence>
<dbReference type="PRINTS" id="PR00081">
    <property type="entry name" value="GDHRDH"/>
</dbReference>
<comment type="similarity">
    <text evidence="2 12">Belongs to the short-chain dehydrogenases/reductases (SDR) family.</text>
</comment>
<dbReference type="InterPro" id="IPR002347">
    <property type="entry name" value="SDR_fam"/>
</dbReference>
<feature type="non-terminal residue" evidence="14">
    <location>
        <position position="264"/>
    </location>
</feature>
<keyword evidence="3 13" id="KW-0812">Transmembrane</keyword>
<dbReference type="Gene3D" id="3.40.50.720">
    <property type="entry name" value="NAD(P)-binding Rossmann-like Domain"/>
    <property type="match status" value="1"/>
</dbReference>
<keyword evidence="5 13" id="KW-1133">Transmembrane helix</keyword>
<dbReference type="SUPFAM" id="SSF51735">
    <property type="entry name" value="NAD(P)-binding Rossmann-fold domains"/>
    <property type="match status" value="1"/>
</dbReference>